<gene>
    <name evidence="3" type="ORF">JD108_05120</name>
    <name evidence="4" type="ORF">KDJ56_04800</name>
</gene>
<evidence type="ECO:0000313" key="6">
    <source>
        <dbReference type="Proteomes" id="UP000677234"/>
    </source>
</evidence>
<dbReference type="RefSeq" id="WP_198828837.1">
    <property type="nucleotide sequence ID" value="NZ_CP066308.1"/>
</dbReference>
<reference evidence="3 5" key="1">
    <citation type="submission" date="2020-12" db="EMBL/GenBank/DDBJ databases">
        <title>strain FJAT-54423T represents a novel species of the genus Brevibacillus.</title>
        <authorList>
            <person name="Tang R."/>
        </authorList>
    </citation>
    <scope>NUCLEOTIDE SEQUENCE [LARGE SCALE GENOMIC DNA]</scope>
    <source>
        <strain evidence="3 5">FJAT-54423</strain>
    </source>
</reference>
<evidence type="ECO:0000256" key="1">
    <source>
        <dbReference type="SAM" id="MobiDB-lite"/>
    </source>
</evidence>
<protein>
    <submittedName>
        <fullName evidence="3">Uncharacterized protein</fullName>
    </submittedName>
</protein>
<keyword evidence="2" id="KW-0732">Signal</keyword>
<dbReference type="EMBL" id="CP066308">
    <property type="protein sequence ID" value="QQE75308.1"/>
    <property type="molecule type" value="Genomic_DNA"/>
</dbReference>
<proteinExistence type="predicted"/>
<dbReference type="EMBL" id="CP073708">
    <property type="protein sequence ID" value="QUO42335.1"/>
    <property type="molecule type" value="Genomic_DNA"/>
</dbReference>
<evidence type="ECO:0000313" key="3">
    <source>
        <dbReference type="EMBL" id="QQE75308.1"/>
    </source>
</evidence>
<organism evidence="3 5">
    <name type="scientific">Brevibacillus composti</name>
    <dbReference type="NCBI Taxonomy" id="2796470"/>
    <lineage>
        <taxon>Bacteria</taxon>
        <taxon>Bacillati</taxon>
        <taxon>Bacillota</taxon>
        <taxon>Bacilli</taxon>
        <taxon>Bacillales</taxon>
        <taxon>Paenibacillaceae</taxon>
        <taxon>Brevibacillus</taxon>
    </lineage>
</organism>
<evidence type="ECO:0000256" key="2">
    <source>
        <dbReference type="SAM" id="SignalP"/>
    </source>
</evidence>
<name>A0A7T5EMJ4_9BACL</name>
<feature type="chain" id="PRO_5033039484" evidence="2">
    <location>
        <begin position="26"/>
        <end position="165"/>
    </location>
</feature>
<sequence>MKRWSQSLFAAVLALGLSLPTGVLATEAEPEVPVSEAKSHHEQMGHHKGYAYHCKSVHKRMYLTLLAEKYTPESAEEWKAALDERKRLKEAFKAQKDKMKADPAKKKEAKESMRAFKEKYKENHREFHAAIESGDEAKIKAVLPKLLAEVKETNAYLARKLGEKR</sequence>
<reference evidence="4" key="2">
    <citation type="submission" date="2021-04" db="EMBL/GenBank/DDBJ databases">
        <title>Brevibacillus composti FJAT-54423, complete genome.</title>
        <authorList>
            <person name="Tang R."/>
        </authorList>
    </citation>
    <scope>NUCLEOTIDE SEQUENCE</scope>
    <source>
        <strain evidence="4">FJAT-54424</strain>
    </source>
</reference>
<evidence type="ECO:0000313" key="5">
    <source>
        <dbReference type="Proteomes" id="UP000595847"/>
    </source>
</evidence>
<keyword evidence="6" id="KW-1185">Reference proteome</keyword>
<dbReference type="Proteomes" id="UP000677234">
    <property type="component" value="Chromosome"/>
</dbReference>
<dbReference type="AlphaFoldDB" id="A0A7T5EMJ4"/>
<dbReference type="Proteomes" id="UP000595847">
    <property type="component" value="Chromosome"/>
</dbReference>
<feature type="signal peptide" evidence="2">
    <location>
        <begin position="1"/>
        <end position="25"/>
    </location>
</feature>
<feature type="region of interest" description="Disordered" evidence="1">
    <location>
        <begin position="93"/>
        <end position="112"/>
    </location>
</feature>
<accession>A0A7T5EMJ4</accession>
<dbReference type="KEGG" id="bcop:JD108_05120"/>
<evidence type="ECO:0000313" key="4">
    <source>
        <dbReference type="EMBL" id="QUO42335.1"/>
    </source>
</evidence>